<keyword evidence="4" id="KW-1185">Reference proteome</keyword>
<comment type="caution">
    <text evidence="3">The sequence shown here is derived from an EMBL/GenBank/DDBJ whole genome shotgun (WGS) entry which is preliminary data.</text>
</comment>
<evidence type="ECO:0000256" key="2">
    <source>
        <dbReference type="SAM" id="SignalP"/>
    </source>
</evidence>
<dbReference type="OrthoDB" id="1188001at2"/>
<dbReference type="InterPro" id="IPR026893">
    <property type="entry name" value="Tyr/Ser_Pase_IphP-type"/>
</dbReference>
<dbReference type="RefSeq" id="WP_007321380.1">
    <property type="nucleotide sequence ID" value="NZ_BAEE01000036.1"/>
</dbReference>
<evidence type="ECO:0000313" key="4">
    <source>
        <dbReference type="Proteomes" id="UP000035088"/>
    </source>
</evidence>
<dbReference type="STRING" id="1073574.GOARA_036_00360"/>
<accession>G7H0C9</accession>
<dbReference type="SUPFAM" id="SSF52799">
    <property type="entry name" value="(Phosphotyrosine protein) phosphatases II"/>
    <property type="match status" value="1"/>
</dbReference>
<dbReference type="Gene3D" id="3.90.190.10">
    <property type="entry name" value="Protein tyrosine phosphatase superfamily"/>
    <property type="match status" value="1"/>
</dbReference>
<comment type="similarity">
    <text evidence="1">Belongs to the protein-tyrosine phosphatase family.</text>
</comment>
<dbReference type="GO" id="GO:0004721">
    <property type="term" value="F:phosphoprotein phosphatase activity"/>
    <property type="evidence" value="ECO:0007669"/>
    <property type="project" value="InterPro"/>
</dbReference>
<evidence type="ECO:0000256" key="1">
    <source>
        <dbReference type="ARBA" id="ARBA00009580"/>
    </source>
</evidence>
<dbReference type="Pfam" id="PF13350">
    <property type="entry name" value="Y_phosphatase3"/>
    <property type="match status" value="1"/>
</dbReference>
<dbReference type="AlphaFoldDB" id="G7H0C9"/>
<dbReference type="PANTHER" id="PTHR31126">
    <property type="entry name" value="TYROSINE-PROTEIN PHOSPHATASE"/>
    <property type="match status" value="1"/>
</dbReference>
<feature type="signal peptide" evidence="2">
    <location>
        <begin position="1"/>
        <end position="37"/>
    </location>
</feature>
<keyword evidence="2" id="KW-0732">Signal</keyword>
<evidence type="ECO:0000313" key="3">
    <source>
        <dbReference type="EMBL" id="GAB09304.1"/>
    </source>
</evidence>
<evidence type="ECO:0008006" key="5">
    <source>
        <dbReference type="Google" id="ProtNLM"/>
    </source>
</evidence>
<gene>
    <name evidence="3" type="ORF">GOARA_036_00360</name>
</gene>
<proteinExistence type="inferred from homology"/>
<dbReference type="PANTHER" id="PTHR31126:SF1">
    <property type="entry name" value="TYROSINE SPECIFIC PROTEIN PHOSPHATASES DOMAIN-CONTAINING PROTEIN"/>
    <property type="match status" value="1"/>
</dbReference>
<reference evidence="3 4" key="1">
    <citation type="submission" date="2011-11" db="EMBL/GenBank/DDBJ databases">
        <title>Whole genome shotgun sequence of Gordonia araii NBRC 100433.</title>
        <authorList>
            <person name="Yoshida Y."/>
            <person name="Hosoyama A."/>
            <person name="Tsuchikane K."/>
            <person name="Katsumata H."/>
            <person name="Yamazaki S."/>
            <person name="Fujita N."/>
        </authorList>
    </citation>
    <scope>NUCLEOTIDE SEQUENCE [LARGE SCALE GENOMIC DNA]</scope>
    <source>
        <strain evidence="3 4">NBRC 100433</strain>
    </source>
</reference>
<name>G7H0C9_9ACTN</name>
<protein>
    <recommendedName>
        <fullName evidence="5">Tyrosine specific protein phosphatases domain-containing protein</fullName>
    </recommendedName>
</protein>
<dbReference type="InterPro" id="IPR029021">
    <property type="entry name" value="Prot-tyrosine_phosphatase-like"/>
</dbReference>
<dbReference type="Proteomes" id="UP000035088">
    <property type="component" value="Unassembled WGS sequence"/>
</dbReference>
<sequence>MFTTAGSVRRARGPLVALVALVIAPAATTVTVAPAQAAPPPARVKIDGAFNTRTLANYKTNQGRAISAKVIRSSDLGGLTPAGEQDLRRLRVRSVIDLRSDPERQLRPNRPAPGAPTFVADVMRLAPFSGYSNFPGMYRTFVDNPGALEAWRKMLLKVTQTAGRNDAVVINCTAGRDRSGWAMALLLRLLDAPMATIEADFQAQRDGVDVEWVRGAFRHADALYGNWDNYVRIGLRMTPQDVNALRSALLAR</sequence>
<dbReference type="EMBL" id="BAEE01000036">
    <property type="protein sequence ID" value="GAB09304.1"/>
    <property type="molecule type" value="Genomic_DNA"/>
</dbReference>
<feature type="chain" id="PRO_5003495515" description="Tyrosine specific protein phosphatases domain-containing protein" evidence="2">
    <location>
        <begin position="38"/>
        <end position="252"/>
    </location>
</feature>
<organism evidence="3 4">
    <name type="scientific">Gordonia araii NBRC 100433</name>
    <dbReference type="NCBI Taxonomy" id="1073574"/>
    <lineage>
        <taxon>Bacteria</taxon>
        <taxon>Bacillati</taxon>
        <taxon>Actinomycetota</taxon>
        <taxon>Actinomycetes</taxon>
        <taxon>Mycobacteriales</taxon>
        <taxon>Gordoniaceae</taxon>
        <taxon>Gordonia</taxon>
    </lineage>
</organism>